<reference evidence="2 3" key="1">
    <citation type="submission" date="2018-02" db="EMBL/GenBank/DDBJ databases">
        <title>Genomic analysis of the strain RR4-38 isolated from a seawater recirculating aquaculture system.</title>
        <authorList>
            <person name="Kim Y.-S."/>
            <person name="Jang Y.H."/>
            <person name="Kim K.-H."/>
        </authorList>
    </citation>
    <scope>NUCLEOTIDE SEQUENCE [LARGE SCALE GENOMIC DNA]</scope>
    <source>
        <strain evidence="2 3">RR4-38</strain>
    </source>
</reference>
<feature type="transmembrane region" description="Helical" evidence="1">
    <location>
        <begin position="98"/>
        <end position="119"/>
    </location>
</feature>
<keyword evidence="1" id="KW-0812">Transmembrane</keyword>
<dbReference type="Proteomes" id="UP000238442">
    <property type="component" value="Chromosome"/>
</dbReference>
<keyword evidence="3" id="KW-1185">Reference proteome</keyword>
<evidence type="ECO:0000313" key="2">
    <source>
        <dbReference type="EMBL" id="AVI49947.1"/>
    </source>
</evidence>
<dbReference type="KEGG" id="aue:C5O00_01695"/>
<evidence type="ECO:0000313" key="3">
    <source>
        <dbReference type="Proteomes" id="UP000238442"/>
    </source>
</evidence>
<keyword evidence="1" id="KW-1133">Transmembrane helix</keyword>
<evidence type="ECO:0008006" key="4">
    <source>
        <dbReference type="Google" id="ProtNLM"/>
    </source>
</evidence>
<keyword evidence="1" id="KW-0472">Membrane</keyword>
<gene>
    <name evidence="2" type="ORF">C5O00_01695</name>
</gene>
<protein>
    <recommendedName>
        <fullName evidence="4">Ubiquinone biosynthesis protein COQ4</fullName>
    </recommendedName>
</protein>
<organism evidence="2 3">
    <name type="scientific">Pukyongia salina</name>
    <dbReference type="NCBI Taxonomy" id="2094025"/>
    <lineage>
        <taxon>Bacteria</taxon>
        <taxon>Pseudomonadati</taxon>
        <taxon>Bacteroidota</taxon>
        <taxon>Flavobacteriia</taxon>
        <taxon>Flavobacteriales</taxon>
        <taxon>Flavobacteriaceae</taxon>
        <taxon>Pukyongia</taxon>
    </lineage>
</organism>
<dbReference type="EMBL" id="CP027062">
    <property type="protein sequence ID" value="AVI49947.1"/>
    <property type="molecule type" value="Genomic_DNA"/>
</dbReference>
<dbReference type="InterPro" id="IPR007715">
    <property type="entry name" value="Coq4"/>
</dbReference>
<proteinExistence type="predicted"/>
<dbReference type="GO" id="GO:0006744">
    <property type="term" value="P:ubiquinone biosynthetic process"/>
    <property type="evidence" value="ECO:0007669"/>
    <property type="project" value="InterPro"/>
</dbReference>
<sequence length="165" mass="19658">MNFRKKIIEHLFKLSEKFYTRNFKKHKIAWNIDRSTLLTFPSCTFGYHLGVFLKENNFELIPKVERHDAYHVLTGFGTKVEDEIALQYVCFGNGKRSLYLLGVMIIGTLLLPDYLRYYLRSYTIGARANSFHHWDFKHVLHLPIEELRTVAFPQQYLRKLENKIN</sequence>
<accession>A0A2S0HTE6</accession>
<dbReference type="OrthoDB" id="6157812at2"/>
<dbReference type="AlphaFoldDB" id="A0A2S0HTE6"/>
<dbReference type="Pfam" id="PF05019">
    <property type="entry name" value="Coq4"/>
    <property type="match status" value="1"/>
</dbReference>
<name>A0A2S0HTE6_9FLAO</name>
<dbReference type="RefSeq" id="WP_105214362.1">
    <property type="nucleotide sequence ID" value="NZ_CP027062.1"/>
</dbReference>
<evidence type="ECO:0000256" key="1">
    <source>
        <dbReference type="SAM" id="Phobius"/>
    </source>
</evidence>